<feature type="compositionally biased region" description="Low complexity" evidence="1">
    <location>
        <begin position="24"/>
        <end position="40"/>
    </location>
</feature>
<feature type="compositionally biased region" description="Basic and acidic residues" evidence="1">
    <location>
        <begin position="1"/>
        <end position="10"/>
    </location>
</feature>
<accession>S2JME2</accession>
<dbReference type="eggNOG" id="KOG0017">
    <property type="taxonomic scope" value="Eukaryota"/>
</dbReference>
<feature type="region of interest" description="Disordered" evidence="1">
    <location>
        <begin position="350"/>
        <end position="378"/>
    </location>
</feature>
<feature type="non-terminal residue" evidence="2">
    <location>
        <position position="457"/>
    </location>
</feature>
<dbReference type="STRING" id="1220926.S2JME2"/>
<evidence type="ECO:0000256" key="1">
    <source>
        <dbReference type="SAM" id="MobiDB-lite"/>
    </source>
</evidence>
<feature type="region of interest" description="Disordered" evidence="1">
    <location>
        <begin position="300"/>
        <end position="319"/>
    </location>
</feature>
<keyword evidence="3" id="KW-1185">Reference proteome</keyword>
<feature type="compositionally biased region" description="Polar residues" evidence="1">
    <location>
        <begin position="41"/>
        <end position="52"/>
    </location>
</feature>
<feature type="compositionally biased region" description="Basic and acidic residues" evidence="1">
    <location>
        <begin position="300"/>
        <end position="315"/>
    </location>
</feature>
<dbReference type="OrthoDB" id="2246324at2759"/>
<evidence type="ECO:0008006" key="4">
    <source>
        <dbReference type="Google" id="ProtNLM"/>
    </source>
</evidence>
<feature type="compositionally biased region" description="Low complexity" evidence="1">
    <location>
        <begin position="363"/>
        <end position="377"/>
    </location>
</feature>
<dbReference type="InParanoid" id="S2JME2"/>
<feature type="compositionally biased region" description="Polar residues" evidence="1">
    <location>
        <begin position="440"/>
        <end position="457"/>
    </location>
</feature>
<feature type="region of interest" description="Disordered" evidence="1">
    <location>
        <begin position="1"/>
        <end position="53"/>
    </location>
</feature>
<reference evidence="3" key="1">
    <citation type="submission" date="2013-05" db="EMBL/GenBank/DDBJ databases">
        <title>The Genome sequence of Mucor circinelloides f. circinelloides 1006PhL.</title>
        <authorList>
            <consortium name="The Broad Institute Genomics Platform"/>
            <person name="Cuomo C."/>
            <person name="Earl A."/>
            <person name="Findley K."/>
            <person name="Lee S.C."/>
            <person name="Walker B."/>
            <person name="Young S."/>
            <person name="Zeng Q."/>
            <person name="Gargeya S."/>
            <person name="Fitzgerald M."/>
            <person name="Haas B."/>
            <person name="Abouelleil A."/>
            <person name="Allen A.W."/>
            <person name="Alvarado L."/>
            <person name="Arachchi H.M."/>
            <person name="Berlin A.M."/>
            <person name="Chapman S.B."/>
            <person name="Gainer-Dewar J."/>
            <person name="Goldberg J."/>
            <person name="Griggs A."/>
            <person name="Gujja S."/>
            <person name="Hansen M."/>
            <person name="Howarth C."/>
            <person name="Imamovic A."/>
            <person name="Ireland A."/>
            <person name="Larimer J."/>
            <person name="McCowan C."/>
            <person name="Murphy C."/>
            <person name="Pearson M."/>
            <person name="Poon T.W."/>
            <person name="Priest M."/>
            <person name="Roberts A."/>
            <person name="Saif S."/>
            <person name="Shea T."/>
            <person name="Sisk P."/>
            <person name="Sykes S."/>
            <person name="Wortman J."/>
            <person name="Nusbaum C."/>
            <person name="Birren B."/>
        </authorList>
    </citation>
    <scope>NUCLEOTIDE SEQUENCE [LARGE SCALE GENOMIC DNA]</scope>
    <source>
        <strain evidence="3">1006PhL</strain>
    </source>
</reference>
<feature type="compositionally biased region" description="Polar residues" evidence="1">
    <location>
        <begin position="410"/>
        <end position="419"/>
    </location>
</feature>
<dbReference type="AlphaFoldDB" id="S2JME2"/>
<organism evidence="2 3">
    <name type="scientific">Mucor circinelloides f. circinelloides (strain 1006PhL)</name>
    <name type="common">Mucormycosis agent</name>
    <name type="synonym">Calyptromyces circinelloides</name>
    <dbReference type="NCBI Taxonomy" id="1220926"/>
    <lineage>
        <taxon>Eukaryota</taxon>
        <taxon>Fungi</taxon>
        <taxon>Fungi incertae sedis</taxon>
        <taxon>Mucoromycota</taxon>
        <taxon>Mucoromycotina</taxon>
        <taxon>Mucoromycetes</taxon>
        <taxon>Mucorales</taxon>
        <taxon>Mucorineae</taxon>
        <taxon>Mucoraceae</taxon>
        <taxon>Mucor</taxon>
    </lineage>
</organism>
<dbReference type="EMBL" id="KE124331">
    <property type="protein sequence ID" value="EPB80925.1"/>
    <property type="molecule type" value="Genomic_DNA"/>
</dbReference>
<feature type="region of interest" description="Disordered" evidence="1">
    <location>
        <begin position="410"/>
        <end position="457"/>
    </location>
</feature>
<dbReference type="OMA" id="PNWESAK"/>
<gene>
    <name evidence="2" type="ORF">HMPREF1544_12388</name>
</gene>
<dbReference type="Proteomes" id="UP000014254">
    <property type="component" value="Unassembled WGS sequence"/>
</dbReference>
<sequence>MNTEKQDIIMKELAGGHQDPIDESTGGSDTGSITGSDTGSASVVKTPTSSCPESAIERLQTRIKDARKELESIYTNDACPEEALEAADKISKRISSYETHLNALTAKADKQLRPVNLRDIPRFQITGQSKHYDDHPSYSSLEHFFDTFETVLHASGNDVEQVWKQYIPVSMHFTYKTWVHNDLLKCPNWESAKALYVKHYGVPVNSMDLISRLFNMRMKPSDTLQSYTNRFMKNVQEAGFSLESNTLAKFYQCSLLKKNQQMMVNQMLVKRDANHRWTINEIYECVLPLFLADEQARGDSEVTDVKGKRKADETGASRSKGTKVVNTGFFCPRHGGYSANHNASDCRSRVKNFGADNKPNRATSASPSRGANSSSTNPNICNYCRKPRAYGHKCQEFYDWKRERESKKNINVHTVQAIPNSKAGGSSSGTTKNDGDATSDVANVSDTAVSNAATATS</sequence>
<evidence type="ECO:0000313" key="2">
    <source>
        <dbReference type="EMBL" id="EPB80925.1"/>
    </source>
</evidence>
<dbReference type="VEuPathDB" id="FungiDB:HMPREF1544_12388"/>
<protein>
    <recommendedName>
        <fullName evidence="4">Retrotransposon gag domain-containing protein</fullName>
    </recommendedName>
</protein>
<name>S2JME2_MUCC1</name>
<evidence type="ECO:0000313" key="3">
    <source>
        <dbReference type="Proteomes" id="UP000014254"/>
    </source>
</evidence>
<proteinExistence type="predicted"/>